<feature type="compositionally biased region" description="Acidic residues" evidence="1">
    <location>
        <begin position="1212"/>
        <end position="1241"/>
    </location>
</feature>
<reference evidence="3 4" key="1">
    <citation type="journal article" date="2013" name="Genome Biol.">
        <title>Genome of Acanthamoeba castellanii highlights extensive lateral gene transfer and early evolution of tyrosine kinase signaling.</title>
        <authorList>
            <person name="Clarke M."/>
            <person name="Lohan A.J."/>
            <person name="Liu B."/>
            <person name="Lagkouvardos I."/>
            <person name="Roy S."/>
            <person name="Zafar N."/>
            <person name="Bertelli C."/>
            <person name="Schilde C."/>
            <person name="Kianianmomeni A."/>
            <person name="Burglin T.R."/>
            <person name="Frech C."/>
            <person name="Turcotte B."/>
            <person name="Kopec K.O."/>
            <person name="Synnott J.M."/>
            <person name="Choo C."/>
            <person name="Paponov I."/>
            <person name="Finkler A."/>
            <person name="Soon Heng Tan C."/>
            <person name="Hutchins A.P."/>
            <person name="Weinmeier T."/>
            <person name="Rattei T."/>
            <person name="Chu J.S."/>
            <person name="Gimenez G."/>
            <person name="Irimia M."/>
            <person name="Rigden D.J."/>
            <person name="Fitzpatrick D.A."/>
            <person name="Lorenzo-Morales J."/>
            <person name="Bateman A."/>
            <person name="Chiu C.H."/>
            <person name="Tang P."/>
            <person name="Hegemann P."/>
            <person name="Fromm H."/>
            <person name="Raoult D."/>
            <person name="Greub G."/>
            <person name="Miranda-Saavedra D."/>
            <person name="Chen N."/>
            <person name="Nash P."/>
            <person name="Ginger M.L."/>
            <person name="Horn M."/>
            <person name="Schaap P."/>
            <person name="Caler L."/>
            <person name="Loftus B."/>
        </authorList>
    </citation>
    <scope>NUCLEOTIDE SEQUENCE [LARGE SCALE GENOMIC DNA]</scope>
    <source>
        <strain evidence="3 4">Neff</strain>
    </source>
</reference>
<dbReference type="PANTHER" id="PTHR24216">
    <property type="entry name" value="PAXILLIN-RELATED"/>
    <property type="match status" value="1"/>
</dbReference>
<feature type="region of interest" description="Disordered" evidence="1">
    <location>
        <begin position="56"/>
        <end position="158"/>
    </location>
</feature>
<dbReference type="OMA" id="DACNDEA"/>
<dbReference type="VEuPathDB" id="AmoebaDB:ACA1_352610"/>
<protein>
    <recommendedName>
        <fullName evidence="2">Reverse transcriptase domain-containing protein</fullName>
    </recommendedName>
</protein>
<dbReference type="InterPro" id="IPR013087">
    <property type="entry name" value="Znf_C2H2_type"/>
</dbReference>
<feature type="compositionally biased region" description="Pro residues" evidence="1">
    <location>
        <begin position="118"/>
        <end position="128"/>
    </location>
</feature>
<feature type="region of interest" description="Disordered" evidence="1">
    <location>
        <begin position="197"/>
        <end position="255"/>
    </location>
</feature>
<gene>
    <name evidence="3" type="ORF">ACA1_352610</name>
</gene>
<name>L8H6M3_ACACF</name>
<feature type="region of interest" description="Disordered" evidence="1">
    <location>
        <begin position="1105"/>
        <end position="1152"/>
    </location>
</feature>
<proteinExistence type="predicted"/>
<dbReference type="InterPro" id="IPR000477">
    <property type="entry name" value="RT_dom"/>
</dbReference>
<dbReference type="KEGG" id="acan:ACA1_352610"/>
<feature type="compositionally biased region" description="Acidic residues" evidence="1">
    <location>
        <begin position="1173"/>
        <end position="1182"/>
    </location>
</feature>
<feature type="compositionally biased region" description="Low complexity" evidence="1">
    <location>
        <begin position="221"/>
        <end position="232"/>
    </location>
</feature>
<dbReference type="RefSeq" id="XP_004342818.1">
    <property type="nucleotide sequence ID" value="XM_004342769.1"/>
</dbReference>
<dbReference type="STRING" id="1257118.L8H6M3"/>
<accession>L8H6M3</accession>
<keyword evidence="4" id="KW-1185">Reference proteome</keyword>
<dbReference type="PROSITE" id="PS50878">
    <property type="entry name" value="RT_POL"/>
    <property type="match status" value="1"/>
</dbReference>
<dbReference type="Proteomes" id="UP000011083">
    <property type="component" value="Unassembled WGS sequence"/>
</dbReference>
<feature type="domain" description="Reverse transcriptase" evidence="2">
    <location>
        <begin position="533"/>
        <end position="803"/>
    </location>
</feature>
<dbReference type="OrthoDB" id="5099367at2759"/>
<feature type="compositionally biased region" description="Basic and acidic residues" evidence="1">
    <location>
        <begin position="1183"/>
        <end position="1195"/>
    </location>
</feature>
<feature type="compositionally biased region" description="Pro residues" evidence="1">
    <location>
        <begin position="69"/>
        <end position="108"/>
    </location>
</feature>
<feature type="compositionally biased region" description="Acidic residues" evidence="1">
    <location>
        <begin position="1251"/>
        <end position="1262"/>
    </location>
</feature>
<dbReference type="EMBL" id="KB007918">
    <property type="protein sequence ID" value="ELR20403.1"/>
    <property type="molecule type" value="Genomic_DNA"/>
</dbReference>
<feature type="compositionally biased region" description="Low complexity" evidence="1">
    <location>
        <begin position="399"/>
        <end position="410"/>
    </location>
</feature>
<dbReference type="GeneID" id="14921263"/>
<evidence type="ECO:0000256" key="1">
    <source>
        <dbReference type="SAM" id="MobiDB-lite"/>
    </source>
</evidence>
<organism evidence="3 4">
    <name type="scientific">Acanthamoeba castellanii (strain ATCC 30010 / Neff)</name>
    <dbReference type="NCBI Taxonomy" id="1257118"/>
    <lineage>
        <taxon>Eukaryota</taxon>
        <taxon>Amoebozoa</taxon>
        <taxon>Discosea</taxon>
        <taxon>Longamoebia</taxon>
        <taxon>Centramoebida</taxon>
        <taxon>Acanthamoebidae</taxon>
        <taxon>Acanthamoeba</taxon>
    </lineage>
</organism>
<evidence type="ECO:0000313" key="4">
    <source>
        <dbReference type="Proteomes" id="UP000011083"/>
    </source>
</evidence>
<feature type="region of interest" description="Disordered" evidence="1">
    <location>
        <begin position="1170"/>
        <end position="1262"/>
    </location>
</feature>
<sequence>MHDGDVPRDVAAACGIVQCLHEGCRKWFRGAAGLASHRGKARHAPPPAPRAALAVAAVPRADSRGRTPAPTPSIAPPNAGPPPRAAPRAAPSPLPYPPALLHPPPSASPPTSSVTSPCSPPTTPPSQPSPDLFSGFANAPTTPSPPSTLTSSPAGSPIPAARRFVLPVATPYPAPAPRANRPKLSPVARPFVPKARAGAIPEASSPVTPQDHAVSRREDAAAAPSSAPGLGLADEHEDDDTYGGDTIALTAPHAPRETRAPFEFEACFLEEEAPATAGDLPPYARAFLACPSARLQEIPRRLKSAWQAAAKTIAEAALDCHTAGDTQGYNAHLRLFIELPARGLAVPTNCRGAARTKLQRERLLDIAAGRIPAIPDPPCDTPDADDALRGFPVSGTTAGDVSNDNDNDSGGVHDRPAATASARQAKRLVEQGLSSRALRALERGEPAVASADTLGRLEALHPPNPTDRGLWPGAPKAAIPRVTAKHLAQVAKELPRGSAPGPSGWTFELVQAAIDRQPTGTVAAFLIDMAQRALRGTLHWRGLLTASRLVALKKPDGGVRPIAVGEALYRVIGRLVLKADRVMSSADATQYVGRHQYGVAYPGGVEAPVHAVRELHDSGQLRAVVSLDWRNAFNSLDRVHTALLIADRAPALARLYEWSYREDSVLVLPRAFEKAGLPASLLSQAGVRQGDVLGPLFFAIGAAPVLDEIDAIPYVTPRAYLDDIFVTIPHGVTDAATKAAVAATFATAEREGAAAGLRLNRCKSAVWAADAEALLPPHAAGAREDVESCAPVREGLKILGAPVGSPAFVAKSLDGIIKRAIGTLDLVADAELPLQHKLVLLRQCVAQIPTFWARAVPDAGPALAVWDTALLRRTGALVGLDVRDGSLQADIARLPVRLGGLGLRSMKDTAPRAFVASILFAAALANTRRSELTCSASTARRLRAALPELARTDACNDEAAWRRSIARGVFPDVDKLGTTQLQRVLQGMADSKSAHRTRRQVPFLFAAVFEDAATPGSGAWLAAIPSDPTLVLPDAELAEAVRIKLLTTTANAAGVCPACHKTGIDPSHAYTCVSLSHLRTARHDVVVRRVELACKTEKPVREHVLAIPPVAPTDNNNNGDEDGSPVTTADDNADGHAVATKRRPETRASARAAAAAATAAAAAAIINDNSLLSDDDDDDDHDDNCHGEERGEGERNVTCPGHYTATPFAADDTLDNSDEDNEDNAHEDDDEDGKDDNDDDVYNNCNSSSSDGDEGGDDLDYEYSDQSVTRSVDAATGESPNPERPTTPTRALLRADLWLPATSTAVDVMVAAACRRSRAKAFDRAVSRKAAKYGPAVADGSIAKVVPFVVSPFGVLSRPAKAFLKRAMGDTTAAKQAKARLRLAVAAVRGTARLSYAWGACAALIVGGN</sequence>
<feature type="region of interest" description="Disordered" evidence="1">
    <location>
        <begin position="374"/>
        <end position="424"/>
    </location>
</feature>
<evidence type="ECO:0000259" key="2">
    <source>
        <dbReference type="PROSITE" id="PS50878"/>
    </source>
</evidence>
<evidence type="ECO:0000313" key="3">
    <source>
        <dbReference type="EMBL" id="ELR20403.1"/>
    </source>
</evidence>
<dbReference type="PROSITE" id="PS00028">
    <property type="entry name" value="ZINC_FINGER_C2H2_1"/>
    <property type="match status" value="1"/>
</dbReference>
<dbReference type="Pfam" id="PF00078">
    <property type="entry name" value="RVT_1"/>
    <property type="match status" value="1"/>
</dbReference>